<dbReference type="GO" id="GO:0016567">
    <property type="term" value="P:protein ubiquitination"/>
    <property type="evidence" value="ECO:0007669"/>
    <property type="project" value="InterPro"/>
</dbReference>
<dbReference type="Proteomes" id="UP001141552">
    <property type="component" value="Unassembled WGS sequence"/>
</dbReference>
<evidence type="ECO:0000313" key="2">
    <source>
        <dbReference type="EMBL" id="KAJ4822627.1"/>
    </source>
</evidence>
<reference evidence="2" key="1">
    <citation type="submission" date="2022-02" db="EMBL/GenBank/DDBJ databases">
        <authorList>
            <person name="Henning P.M."/>
            <person name="McCubbin A.G."/>
            <person name="Shore J.S."/>
        </authorList>
    </citation>
    <scope>NUCLEOTIDE SEQUENCE</scope>
    <source>
        <strain evidence="2">F60SS</strain>
        <tissue evidence="2">Leaves</tissue>
    </source>
</reference>
<protein>
    <submittedName>
        <fullName evidence="2">Uncharacterized protein</fullName>
    </submittedName>
</protein>
<dbReference type="GO" id="GO:0031624">
    <property type="term" value="F:ubiquitin conjugating enzyme binding"/>
    <property type="evidence" value="ECO:0007669"/>
    <property type="project" value="TreeGrafter"/>
</dbReference>
<dbReference type="GO" id="GO:0004842">
    <property type="term" value="F:ubiquitin-protein transferase activity"/>
    <property type="evidence" value="ECO:0007669"/>
    <property type="project" value="InterPro"/>
</dbReference>
<evidence type="ECO:0000256" key="1">
    <source>
        <dbReference type="SAM" id="MobiDB-lite"/>
    </source>
</evidence>
<comment type="caution">
    <text evidence="2">The sequence shown here is derived from an EMBL/GenBank/DDBJ whole genome shotgun (WGS) entry which is preliminary data.</text>
</comment>
<gene>
    <name evidence="2" type="ORF">Tsubulata_037270</name>
</gene>
<evidence type="ECO:0000313" key="3">
    <source>
        <dbReference type="Proteomes" id="UP001141552"/>
    </source>
</evidence>
<dbReference type="GO" id="GO:0048437">
    <property type="term" value="P:floral organ development"/>
    <property type="evidence" value="ECO:0007669"/>
    <property type="project" value="TreeGrafter"/>
</dbReference>
<dbReference type="PANTHER" id="PTHR46400">
    <property type="entry name" value="RING/U-BOX SUPERFAMILY PROTEIN"/>
    <property type="match status" value="1"/>
</dbReference>
<dbReference type="EMBL" id="JAKUCV010007630">
    <property type="protein sequence ID" value="KAJ4822627.1"/>
    <property type="molecule type" value="Genomic_DNA"/>
</dbReference>
<dbReference type="InterPro" id="IPR033276">
    <property type="entry name" value="BB"/>
</dbReference>
<dbReference type="AlphaFoldDB" id="A0A9Q0F108"/>
<dbReference type="PANTHER" id="PTHR46400:SF13">
    <property type="entry name" value="SUPERFAMILY PROTEIN, PUTATIVE-RELATED"/>
    <property type="match status" value="1"/>
</dbReference>
<dbReference type="GO" id="GO:0046621">
    <property type="term" value="P:negative regulation of organ growth"/>
    <property type="evidence" value="ECO:0007669"/>
    <property type="project" value="InterPro"/>
</dbReference>
<organism evidence="2 3">
    <name type="scientific">Turnera subulata</name>
    <dbReference type="NCBI Taxonomy" id="218843"/>
    <lineage>
        <taxon>Eukaryota</taxon>
        <taxon>Viridiplantae</taxon>
        <taxon>Streptophyta</taxon>
        <taxon>Embryophyta</taxon>
        <taxon>Tracheophyta</taxon>
        <taxon>Spermatophyta</taxon>
        <taxon>Magnoliopsida</taxon>
        <taxon>eudicotyledons</taxon>
        <taxon>Gunneridae</taxon>
        <taxon>Pentapetalae</taxon>
        <taxon>rosids</taxon>
        <taxon>fabids</taxon>
        <taxon>Malpighiales</taxon>
        <taxon>Passifloraceae</taxon>
        <taxon>Turnera</taxon>
    </lineage>
</organism>
<proteinExistence type="predicted"/>
<sequence length="192" mass="21211">MPGRGLEERAYNYFFERANDITHEMYGIDPLAADIFAIPTAHLPEEELIARTMRELYVGQPSGSYPSSSSAAAHIRAAPGHRHPPPHILAAANIGVPPRRPAPAPQIRVPVQPTYRQQDSVDPDNMTYEELTELGQSIGIEKKGLSAKQISKLRTHKYKPPKNKKNSKNASSTDAELQLLNISVARLLADML</sequence>
<dbReference type="OrthoDB" id="8062037at2759"/>
<feature type="region of interest" description="Disordered" evidence="1">
    <location>
        <begin position="151"/>
        <end position="172"/>
    </location>
</feature>
<accession>A0A9Q0F108</accession>
<keyword evidence="3" id="KW-1185">Reference proteome</keyword>
<reference evidence="2" key="2">
    <citation type="journal article" date="2023" name="Plants (Basel)">
        <title>Annotation of the Turnera subulata (Passifloraceae) Draft Genome Reveals the S-Locus Evolved after the Divergence of Turneroideae from Passifloroideae in a Stepwise Manner.</title>
        <authorList>
            <person name="Henning P.M."/>
            <person name="Roalson E.H."/>
            <person name="Mir W."/>
            <person name="McCubbin A.G."/>
            <person name="Shore J.S."/>
        </authorList>
    </citation>
    <scope>NUCLEOTIDE SEQUENCE</scope>
    <source>
        <strain evidence="2">F60SS</strain>
    </source>
</reference>
<name>A0A9Q0F108_9ROSI</name>
<feature type="compositionally biased region" description="Basic residues" evidence="1">
    <location>
        <begin position="151"/>
        <end position="167"/>
    </location>
</feature>